<dbReference type="AlphaFoldDB" id="A0A3S1ALB6"/>
<proteinExistence type="predicted"/>
<evidence type="ECO:0000313" key="2">
    <source>
        <dbReference type="Proteomes" id="UP000271624"/>
    </source>
</evidence>
<reference evidence="1" key="2">
    <citation type="journal article" date="2019" name="Genome Biol. Evol.">
        <title>Day and night: Metabolic profiles and evolutionary relationships of six axenic non-marine cyanobacteria.</title>
        <authorList>
            <person name="Will S.E."/>
            <person name="Henke P."/>
            <person name="Boedeker C."/>
            <person name="Huang S."/>
            <person name="Brinkmann H."/>
            <person name="Rohde M."/>
            <person name="Jarek M."/>
            <person name="Friedl T."/>
            <person name="Seufert S."/>
            <person name="Schumacher M."/>
            <person name="Overmann J."/>
            <person name="Neumann-Schaal M."/>
            <person name="Petersen J."/>
        </authorList>
    </citation>
    <scope>NUCLEOTIDE SEQUENCE [LARGE SCALE GENOMIC DNA]</scope>
    <source>
        <strain evidence="1">PCC 7102</strain>
    </source>
</reference>
<gene>
    <name evidence="1" type="ORF">DSM106972_053020</name>
</gene>
<dbReference type="Proteomes" id="UP000271624">
    <property type="component" value="Unassembled WGS sequence"/>
</dbReference>
<evidence type="ECO:0000313" key="1">
    <source>
        <dbReference type="EMBL" id="RUT03663.1"/>
    </source>
</evidence>
<name>A0A3S1ALB6_9CYAN</name>
<protein>
    <submittedName>
        <fullName evidence="1">Uncharacterized protein</fullName>
    </submittedName>
</protein>
<sequence>MLHNCAVTEGIFRLTPGLKMNTVVFQSHKNMNNIVIRFSHFRAQSPKYTFNSRVAMRSNCEESKWAIGRVTGLRLDDDNIWNYTIVFDYPLGYCDELTESELAPEEEFACAS</sequence>
<comment type="caution">
    <text evidence="1">The sequence shown here is derived from an EMBL/GenBank/DDBJ whole genome shotgun (WGS) entry which is preliminary data.</text>
</comment>
<dbReference type="EMBL" id="RSCL01000013">
    <property type="protein sequence ID" value="RUT03663.1"/>
    <property type="molecule type" value="Genomic_DNA"/>
</dbReference>
<reference evidence="1" key="1">
    <citation type="submission" date="2018-12" db="EMBL/GenBank/DDBJ databases">
        <authorList>
            <person name="Will S."/>
            <person name="Neumann-Schaal M."/>
            <person name="Henke P."/>
        </authorList>
    </citation>
    <scope>NUCLEOTIDE SEQUENCE</scope>
    <source>
        <strain evidence="1">PCC 7102</strain>
    </source>
</reference>
<accession>A0A3S1ALB6</accession>
<organism evidence="1 2">
    <name type="scientific">Dulcicalothrix desertica PCC 7102</name>
    <dbReference type="NCBI Taxonomy" id="232991"/>
    <lineage>
        <taxon>Bacteria</taxon>
        <taxon>Bacillati</taxon>
        <taxon>Cyanobacteriota</taxon>
        <taxon>Cyanophyceae</taxon>
        <taxon>Nostocales</taxon>
        <taxon>Calotrichaceae</taxon>
        <taxon>Dulcicalothrix</taxon>
    </lineage>
</organism>
<keyword evidence="2" id="KW-1185">Reference proteome</keyword>